<proteinExistence type="predicted"/>
<dbReference type="InterPro" id="IPR007527">
    <property type="entry name" value="Znf_SWIM"/>
</dbReference>
<dbReference type="GO" id="GO:0008270">
    <property type="term" value="F:zinc ion binding"/>
    <property type="evidence" value="ECO:0007669"/>
    <property type="project" value="UniProtKB-KW"/>
</dbReference>
<evidence type="ECO:0000259" key="2">
    <source>
        <dbReference type="PROSITE" id="PS50966"/>
    </source>
</evidence>
<organism evidence="3 4">
    <name type="scientific">Tigriopus californicus</name>
    <name type="common">Marine copepod</name>
    <dbReference type="NCBI Taxonomy" id="6832"/>
    <lineage>
        <taxon>Eukaryota</taxon>
        <taxon>Metazoa</taxon>
        <taxon>Ecdysozoa</taxon>
        <taxon>Arthropoda</taxon>
        <taxon>Crustacea</taxon>
        <taxon>Multicrustacea</taxon>
        <taxon>Hexanauplia</taxon>
        <taxon>Copepoda</taxon>
        <taxon>Harpacticoida</taxon>
        <taxon>Harpacticidae</taxon>
        <taxon>Tigriopus</taxon>
    </lineage>
</organism>
<dbReference type="STRING" id="6832.A0A553NCT8"/>
<dbReference type="PROSITE" id="PS50966">
    <property type="entry name" value="ZF_SWIM"/>
    <property type="match status" value="1"/>
</dbReference>
<dbReference type="GO" id="GO:0000724">
    <property type="term" value="P:double-strand break repair via homologous recombination"/>
    <property type="evidence" value="ECO:0007669"/>
    <property type="project" value="TreeGrafter"/>
</dbReference>
<keyword evidence="1" id="KW-0862">Zinc</keyword>
<dbReference type="PANTHER" id="PTHR28498">
    <property type="entry name" value="ZINC FINGER SWIM DOMAIN-CONTAINING PROTEIN 7"/>
    <property type="match status" value="1"/>
</dbReference>
<dbReference type="OrthoDB" id="337581at2759"/>
<keyword evidence="4" id="KW-1185">Reference proteome</keyword>
<dbReference type="Proteomes" id="UP000318571">
    <property type="component" value="Chromosome 10"/>
</dbReference>
<sequence length="166" mass="18837">MAINCFEAPVIQALLGEVKDEYSDQESLSPQLLLRLASFFTYPLLSSTLDMLDTLAIRRRVAANHPDELLFGRRSRIVRVTPRSANDGRDSHPFLWQVWSTSGLSYVIYPGTNYCPCESWQYLVWRKGLYVTCKHVLGVAMGLAMNLIEEREVDSVDFVMLSSLGE</sequence>
<dbReference type="EMBL" id="VCGU01000458">
    <property type="protein sequence ID" value="TRY63263.1"/>
    <property type="molecule type" value="Genomic_DNA"/>
</dbReference>
<reference evidence="3 4" key="1">
    <citation type="journal article" date="2018" name="Nat. Ecol. Evol.">
        <title>Genomic signatures of mitonuclear coevolution across populations of Tigriopus californicus.</title>
        <authorList>
            <person name="Barreto F.S."/>
            <person name="Watson E.T."/>
            <person name="Lima T.G."/>
            <person name="Willett C.S."/>
            <person name="Edmands S."/>
            <person name="Li W."/>
            <person name="Burton R.S."/>
        </authorList>
    </citation>
    <scope>NUCLEOTIDE SEQUENCE [LARGE SCALE GENOMIC DNA]</scope>
    <source>
        <strain evidence="3 4">San Diego</strain>
    </source>
</reference>
<dbReference type="GO" id="GO:0097196">
    <property type="term" value="C:Shu complex"/>
    <property type="evidence" value="ECO:0007669"/>
    <property type="project" value="TreeGrafter"/>
</dbReference>
<dbReference type="AlphaFoldDB" id="A0A553NCT8"/>
<keyword evidence="1" id="KW-0479">Metal-binding</keyword>
<comment type="caution">
    <text evidence="3">The sequence shown here is derived from an EMBL/GenBank/DDBJ whole genome shotgun (WGS) entry which is preliminary data.</text>
</comment>
<feature type="domain" description="SWIM-type" evidence="2">
    <location>
        <begin position="106"/>
        <end position="144"/>
    </location>
</feature>
<protein>
    <recommendedName>
        <fullName evidence="2">SWIM-type domain-containing protein</fullName>
    </recommendedName>
</protein>
<evidence type="ECO:0000313" key="4">
    <source>
        <dbReference type="Proteomes" id="UP000318571"/>
    </source>
</evidence>
<gene>
    <name evidence="3" type="ORF">TCAL_14315</name>
</gene>
<evidence type="ECO:0000313" key="3">
    <source>
        <dbReference type="EMBL" id="TRY63263.1"/>
    </source>
</evidence>
<accession>A0A553NCT8</accession>
<evidence type="ECO:0000256" key="1">
    <source>
        <dbReference type="PROSITE-ProRule" id="PRU00325"/>
    </source>
</evidence>
<name>A0A553NCT8_TIGCA</name>
<dbReference type="PANTHER" id="PTHR28498:SF1">
    <property type="entry name" value="ZINC FINGER SWIM DOMAIN-CONTAINING PROTEIN 7"/>
    <property type="match status" value="1"/>
</dbReference>
<keyword evidence="1" id="KW-0863">Zinc-finger</keyword>